<keyword evidence="14" id="KW-0472">Membrane</keyword>
<dbReference type="InterPro" id="IPR031127">
    <property type="entry name" value="E3_UB_ligase_RBR"/>
</dbReference>
<dbReference type="Pfam" id="PF01485">
    <property type="entry name" value="IBR"/>
    <property type="match status" value="1"/>
</dbReference>
<evidence type="ECO:0000313" key="17">
    <source>
        <dbReference type="EMBL" id="EOA13596.1"/>
    </source>
</evidence>
<evidence type="ECO:0000256" key="5">
    <source>
        <dbReference type="ARBA" id="ARBA00005884"/>
    </source>
</evidence>
<evidence type="ECO:0000256" key="13">
    <source>
        <dbReference type="PROSITE-ProRule" id="PRU00175"/>
    </source>
</evidence>
<dbReference type="eggNOG" id="KOG1812">
    <property type="taxonomic scope" value="Eukaryota"/>
</dbReference>
<dbReference type="GO" id="GO:0003676">
    <property type="term" value="F:nucleic acid binding"/>
    <property type="evidence" value="ECO:0007669"/>
    <property type="project" value="InterPro"/>
</dbReference>
<comment type="catalytic activity">
    <reaction evidence="1">
        <text>[E2 ubiquitin-conjugating enzyme]-S-ubiquitinyl-L-cysteine + [acceptor protein]-L-lysine = [E2 ubiquitin-conjugating enzyme]-L-cysteine + [acceptor protein]-N(6)-ubiquitinyl-L-lysine.</text>
        <dbReference type="EC" id="2.3.2.31"/>
    </reaction>
</comment>
<evidence type="ECO:0000256" key="1">
    <source>
        <dbReference type="ARBA" id="ARBA00001798"/>
    </source>
</evidence>
<evidence type="ECO:0000256" key="11">
    <source>
        <dbReference type="ARBA" id="ARBA00022786"/>
    </source>
</evidence>
<dbReference type="SMART" id="SM00647">
    <property type="entry name" value="IBR"/>
    <property type="match status" value="1"/>
</dbReference>
<dbReference type="InterPro" id="IPR002156">
    <property type="entry name" value="RNaseH_domain"/>
</dbReference>
<evidence type="ECO:0000259" key="16">
    <source>
        <dbReference type="PROSITE" id="PS51873"/>
    </source>
</evidence>
<sequence length="358" mass="41431">MDFAAVKTPEEPQFHKLYFNSLVERERHVKTTRVEVIICDPEDNMVFKTTNPPLQNLLPYMTSMEADIRALMLGLTEATFLGITRISIYCRPRHPIFEYLLEISEPEEKKIALLMDDVKLIRKLFRSSNLVMMLEEDVKFVSRLVAAETCIICFDHFPSHLMFSACEYGHRFCLTCAKSHIEVKLLDREIPDCPQHRCRSQLSLVRFRGILTKMQSFMWTQIIRENSIPIGHRVYCPHQSCSYVMSKTEFSASSECRRRACFKCGGSFCIDCRVPWHNTLSCTEYRILHPQNDDEKLISLAKYKKWRQCGYTWLNVLLDATTWFAGVEMFFATGVEAAGVAATIIVIAVCTTYSTMLY</sequence>
<dbReference type="OrthoDB" id="1024489at2759"/>
<keyword evidence="18" id="KW-1185">Reference proteome</keyword>
<dbReference type="CDD" id="cd22582">
    <property type="entry name" value="BRcat_RBR_unk"/>
    <property type="match status" value="1"/>
</dbReference>
<comment type="similarity">
    <text evidence="5">Belongs to the RBR family. Ariadne subfamily.</text>
</comment>
<dbReference type="InterPro" id="IPR001841">
    <property type="entry name" value="Znf_RING"/>
</dbReference>
<organism evidence="17 18">
    <name type="scientific">Capsella rubella</name>
    <dbReference type="NCBI Taxonomy" id="81985"/>
    <lineage>
        <taxon>Eukaryota</taxon>
        <taxon>Viridiplantae</taxon>
        <taxon>Streptophyta</taxon>
        <taxon>Embryophyta</taxon>
        <taxon>Tracheophyta</taxon>
        <taxon>Spermatophyta</taxon>
        <taxon>Magnoliopsida</taxon>
        <taxon>eudicotyledons</taxon>
        <taxon>Gunneridae</taxon>
        <taxon>Pentapetalae</taxon>
        <taxon>rosids</taxon>
        <taxon>malvids</taxon>
        <taxon>Brassicales</taxon>
        <taxon>Brassicaceae</taxon>
        <taxon>Camelineae</taxon>
        <taxon>Capsella</taxon>
    </lineage>
</organism>
<evidence type="ECO:0000313" key="18">
    <source>
        <dbReference type="Proteomes" id="UP000029121"/>
    </source>
</evidence>
<comment type="cofactor">
    <cofactor evidence="2">
        <name>Zn(2+)</name>
        <dbReference type="ChEBI" id="CHEBI:29105"/>
    </cofactor>
</comment>
<dbReference type="Gene3D" id="3.30.40.10">
    <property type="entry name" value="Zinc/RING finger domain, C3HC4 (zinc finger)"/>
    <property type="match status" value="1"/>
</dbReference>
<dbReference type="InterPro" id="IPR044066">
    <property type="entry name" value="TRIAD_supradom"/>
</dbReference>
<keyword evidence="14" id="KW-1133">Transmembrane helix</keyword>
<keyword evidence="14" id="KW-0812">Transmembrane</keyword>
<keyword evidence="12" id="KW-0862">Zinc</keyword>
<keyword evidence="7" id="KW-0808">Transferase</keyword>
<dbReference type="InterPro" id="IPR013083">
    <property type="entry name" value="Znf_RING/FYVE/PHD"/>
</dbReference>
<evidence type="ECO:0000256" key="14">
    <source>
        <dbReference type="SAM" id="Phobius"/>
    </source>
</evidence>
<proteinExistence type="inferred from homology"/>
<dbReference type="Pfam" id="PF13456">
    <property type="entry name" value="RVT_3"/>
    <property type="match status" value="1"/>
</dbReference>
<dbReference type="InterPro" id="IPR002867">
    <property type="entry name" value="IBR_dom"/>
</dbReference>
<evidence type="ECO:0000256" key="6">
    <source>
        <dbReference type="ARBA" id="ARBA00012251"/>
    </source>
</evidence>
<accession>R0EXJ1</accession>
<name>R0EXJ1_9BRAS</name>
<comment type="function">
    <text evidence="3">Might act as an E3 ubiquitin-protein ligase, or as part of E3 complex, which accepts ubiquitin from specific E2 ubiquitin-conjugating enzymes and then transfers it to substrates.</text>
</comment>
<keyword evidence="8" id="KW-0479">Metal-binding</keyword>
<evidence type="ECO:0000256" key="8">
    <source>
        <dbReference type="ARBA" id="ARBA00022723"/>
    </source>
</evidence>
<comment type="pathway">
    <text evidence="4">Protein modification; protein ubiquitination.</text>
</comment>
<evidence type="ECO:0000256" key="3">
    <source>
        <dbReference type="ARBA" id="ARBA00003976"/>
    </source>
</evidence>
<evidence type="ECO:0000259" key="15">
    <source>
        <dbReference type="PROSITE" id="PS50089"/>
    </source>
</evidence>
<dbReference type="AlphaFoldDB" id="R0EXJ1"/>
<feature type="transmembrane region" description="Helical" evidence="14">
    <location>
        <begin position="337"/>
        <end position="357"/>
    </location>
</feature>
<keyword evidence="10 13" id="KW-0863">Zinc-finger</keyword>
<dbReference type="PANTHER" id="PTHR11685">
    <property type="entry name" value="RBR FAMILY RING FINGER AND IBR DOMAIN-CONTAINING"/>
    <property type="match status" value="1"/>
</dbReference>
<dbReference type="PROSITE" id="PS50089">
    <property type="entry name" value="ZF_RING_2"/>
    <property type="match status" value="1"/>
</dbReference>
<feature type="domain" description="RING-type" evidence="16">
    <location>
        <begin position="146"/>
        <end position="358"/>
    </location>
</feature>
<evidence type="ECO:0000256" key="9">
    <source>
        <dbReference type="ARBA" id="ARBA00022737"/>
    </source>
</evidence>
<keyword evidence="9" id="KW-0677">Repeat</keyword>
<feature type="domain" description="RING-type" evidence="15">
    <location>
        <begin position="150"/>
        <end position="197"/>
    </location>
</feature>
<dbReference type="SUPFAM" id="SSF57850">
    <property type="entry name" value="RING/U-box"/>
    <property type="match status" value="2"/>
</dbReference>
<reference evidence="18" key="1">
    <citation type="journal article" date="2013" name="Nat. Genet.">
        <title>The Capsella rubella genome and the genomic consequences of rapid mating system evolution.</title>
        <authorList>
            <person name="Slotte T."/>
            <person name="Hazzouri K.M."/>
            <person name="Agren J.A."/>
            <person name="Koenig D."/>
            <person name="Maumus F."/>
            <person name="Guo Y.L."/>
            <person name="Steige K."/>
            <person name="Platts A.E."/>
            <person name="Escobar J.S."/>
            <person name="Newman L.K."/>
            <person name="Wang W."/>
            <person name="Mandakova T."/>
            <person name="Vello E."/>
            <person name="Smith L.M."/>
            <person name="Henz S.R."/>
            <person name="Steffen J."/>
            <person name="Takuno S."/>
            <person name="Brandvain Y."/>
            <person name="Coop G."/>
            <person name="Andolfatto P."/>
            <person name="Hu T.T."/>
            <person name="Blanchette M."/>
            <person name="Clark R.M."/>
            <person name="Quesneville H."/>
            <person name="Nordborg M."/>
            <person name="Gaut B.S."/>
            <person name="Lysak M.A."/>
            <person name="Jenkins J."/>
            <person name="Grimwood J."/>
            <person name="Chapman J."/>
            <person name="Prochnik S."/>
            <person name="Shu S."/>
            <person name="Rokhsar D."/>
            <person name="Schmutz J."/>
            <person name="Weigel D."/>
            <person name="Wright S.I."/>
        </authorList>
    </citation>
    <scope>NUCLEOTIDE SEQUENCE [LARGE SCALE GENOMIC DNA]</scope>
    <source>
        <strain evidence="18">cv. Monte Gargano</strain>
    </source>
</reference>
<dbReference type="EMBL" id="KB870812">
    <property type="protein sequence ID" value="EOA13596.1"/>
    <property type="molecule type" value="Genomic_DNA"/>
</dbReference>
<dbReference type="UniPathway" id="UPA00143"/>
<dbReference type="GO" id="GO:0061630">
    <property type="term" value="F:ubiquitin protein ligase activity"/>
    <property type="evidence" value="ECO:0007669"/>
    <property type="project" value="UniProtKB-EC"/>
</dbReference>
<evidence type="ECO:0000256" key="4">
    <source>
        <dbReference type="ARBA" id="ARBA00004906"/>
    </source>
</evidence>
<gene>
    <name evidence="17" type="ORF">CARUB_v10026661mg</name>
</gene>
<evidence type="ECO:0000256" key="12">
    <source>
        <dbReference type="ARBA" id="ARBA00022833"/>
    </source>
</evidence>
<dbReference type="KEGG" id="crb:17875313"/>
<dbReference type="GO" id="GO:0008270">
    <property type="term" value="F:zinc ion binding"/>
    <property type="evidence" value="ECO:0007669"/>
    <property type="project" value="UniProtKB-KW"/>
</dbReference>
<evidence type="ECO:0000256" key="7">
    <source>
        <dbReference type="ARBA" id="ARBA00022679"/>
    </source>
</evidence>
<keyword evidence="11" id="KW-0833">Ubl conjugation pathway</keyword>
<evidence type="ECO:0000256" key="2">
    <source>
        <dbReference type="ARBA" id="ARBA00001947"/>
    </source>
</evidence>
<evidence type="ECO:0000256" key="10">
    <source>
        <dbReference type="ARBA" id="ARBA00022771"/>
    </source>
</evidence>
<dbReference type="PROSITE" id="PS51873">
    <property type="entry name" value="TRIAD"/>
    <property type="match status" value="1"/>
</dbReference>
<dbReference type="GO" id="GO:0016567">
    <property type="term" value="P:protein ubiquitination"/>
    <property type="evidence" value="ECO:0007669"/>
    <property type="project" value="UniProtKB-UniPathway"/>
</dbReference>
<dbReference type="GO" id="GO:0004523">
    <property type="term" value="F:RNA-DNA hybrid ribonuclease activity"/>
    <property type="evidence" value="ECO:0007669"/>
    <property type="project" value="InterPro"/>
</dbReference>
<dbReference type="Proteomes" id="UP000029121">
    <property type="component" value="Unassembled WGS sequence"/>
</dbReference>
<protein>
    <recommendedName>
        <fullName evidence="6">RBR-type E3 ubiquitin transferase</fullName>
        <ecNumber evidence="6">2.3.2.31</ecNumber>
    </recommendedName>
</protein>
<dbReference type="EC" id="2.3.2.31" evidence="6"/>